<name>A0A516X001_9ACTN</name>
<feature type="transmembrane region" description="Helical" evidence="10">
    <location>
        <begin position="129"/>
        <end position="150"/>
    </location>
</feature>
<reference evidence="11 12" key="1">
    <citation type="submission" date="2019-07" db="EMBL/GenBank/DDBJ databases">
        <title>Tomitella cavernea sp. nov., an actinomycete isolated from soil.</title>
        <authorList>
            <person name="Cheng J."/>
        </authorList>
    </citation>
    <scope>NUCLEOTIDE SEQUENCE [LARGE SCALE GENOMIC DNA]</scope>
    <source>
        <strain evidence="11 12">HY188</strain>
    </source>
</reference>
<gene>
    <name evidence="10" type="primary">fluC</name>
    <name evidence="10" type="synonym">crcB</name>
    <name evidence="11" type="ORF">FO059_02580</name>
</gene>
<keyword evidence="2 10" id="KW-1003">Cell membrane</keyword>
<evidence type="ECO:0000256" key="1">
    <source>
        <dbReference type="ARBA" id="ARBA00004651"/>
    </source>
</evidence>
<keyword evidence="6 10" id="KW-0407">Ion channel</keyword>
<comment type="catalytic activity">
    <reaction evidence="8">
        <text>fluoride(in) = fluoride(out)</text>
        <dbReference type="Rhea" id="RHEA:76159"/>
        <dbReference type="ChEBI" id="CHEBI:17051"/>
    </reaction>
    <physiologicalReaction direction="left-to-right" evidence="8">
        <dbReference type="Rhea" id="RHEA:76160"/>
    </physiologicalReaction>
</comment>
<dbReference type="AlphaFoldDB" id="A0A516X001"/>
<keyword evidence="10" id="KW-0406">Ion transport</keyword>
<dbReference type="InterPro" id="IPR003691">
    <property type="entry name" value="FluC"/>
</dbReference>
<sequence>MAPSPVERRPVSAPLHRRATLAALVAVGGVVGTLARHGLGLLFPDDPGQWPVTTFAVNIAGAFLLGMLLEALTRFGRGAPGGSGTGRSTLVRLGVGTGMLGAFTTYSTLALDTDLLLHRGAAGAAVSYALATVLVGAVTCALGIAVGARLGPRVAGRPERDGS</sequence>
<evidence type="ECO:0000313" key="12">
    <source>
        <dbReference type="Proteomes" id="UP000317344"/>
    </source>
</evidence>
<proteinExistence type="inferred from homology"/>
<keyword evidence="10" id="KW-0813">Transport</keyword>
<evidence type="ECO:0000256" key="10">
    <source>
        <dbReference type="HAMAP-Rule" id="MF_00454"/>
    </source>
</evidence>
<dbReference type="GO" id="GO:0062054">
    <property type="term" value="F:fluoride channel activity"/>
    <property type="evidence" value="ECO:0007669"/>
    <property type="project" value="UniProtKB-UniRule"/>
</dbReference>
<dbReference type="GO" id="GO:0140114">
    <property type="term" value="P:cellular detoxification of fluoride"/>
    <property type="evidence" value="ECO:0007669"/>
    <property type="project" value="UniProtKB-UniRule"/>
</dbReference>
<feature type="binding site" evidence="10">
    <location>
        <position position="104"/>
    </location>
    <ligand>
        <name>Na(+)</name>
        <dbReference type="ChEBI" id="CHEBI:29101"/>
        <note>structural</note>
    </ligand>
</feature>
<evidence type="ECO:0000256" key="4">
    <source>
        <dbReference type="ARBA" id="ARBA00022989"/>
    </source>
</evidence>
<comment type="activity regulation">
    <text evidence="10">Na(+) is not transported, but it plays an essential structural role and its presence is essential for fluoride channel function.</text>
</comment>
<evidence type="ECO:0000256" key="6">
    <source>
        <dbReference type="ARBA" id="ARBA00023303"/>
    </source>
</evidence>
<comment type="similarity">
    <text evidence="7 10">Belongs to the fluoride channel Fluc/FEX (TC 1.A.43) family.</text>
</comment>
<dbReference type="Pfam" id="PF02537">
    <property type="entry name" value="CRCB"/>
    <property type="match status" value="1"/>
</dbReference>
<dbReference type="KEGG" id="toy:FO059_02580"/>
<dbReference type="OrthoDB" id="5148600at2"/>
<feature type="transmembrane region" description="Helical" evidence="10">
    <location>
        <begin position="90"/>
        <end position="109"/>
    </location>
</feature>
<feature type="transmembrane region" description="Helical" evidence="10">
    <location>
        <begin position="21"/>
        <end position="43"/>
    </location>
</feature>
<keyword evidence="4 10" id="KW-1133">Transmembrane helix</keyword>
<feature type="transmembrane region" description="Helical" evidence="10">
    <location>
        <begin position="49"/>
        <end position="69"/>
    </location>
</feature>
<keyword evidence="3 10" id="KW-0812">Transmembrane</keyword>
<accession>A0A516X001</accession>
<comment type="function">
    <text evidence="9 10">Fluoride-specific ion channel. Important for reducing fluoride concentration in the cell, thus reducing its toxicity.</text>
</comment>
<reference evidence="11 12" key="2">
    <citation type="submission" date="2019-07" db="EMBL/GenBank/DDBJ databases">
        <authorList>
            <person name="Huang Y."/>
        </authorList>
    </citation>
    <scope>NUCLEOTIDE SEQUENCE [LARGE SCALE GENOMIC DNA]</scope>
    <source>
        <strain evidence="11 12">HY188</strain>
    </source>
</reference>
<dbReference type="GO" id="GO:0005886">
    <property type="term" value="C:plasma membrane"/>
    <property type="evidence" value="ECO:0007669"/>
    <property type="project" value="UniProtKB-SubCell"/>
</dbReference>
<keyword evidence="10" id="KW-0479">Metal-binding</keyword>
<keyword evidence="10" id="KW-0915">Sodium</keyword>
<evidence type="ECO:0000256" key="8">
    <source>
        <dbReference type="ARBA" id="ARBA00035585"/>
    </source>
</evidence>
<protein>
    <recommendedName>
        <fullName evidence="10">Fluoride-specific ion channel FluC</fullName>
    </recommendedName>
</protein>
<dbReference type="Proteomes" id="UP000317344">
    <property type="component" value="Chromosome"/>
</dbReference>
<dbReference type="PANTHER" id="PTHR28259:SF1">
    <property type="entry name" value="FLUORIDE EXPORT PROTEIN 1-RELATED"/>
    <property type="match status" value="1"/>
</dbReference>
<dbReference type="HAMAP" id="MF_00454">
    <property type="entry name" value="FluC"/>
    <property type="match status" value="1"/>
</dbReference>
<organism evidence="11 12">
    <name type="scientific">Tomitella fengzijianii</name>
    <dbReference type="NCBI Taxonomy" id="2597660"/>
    <lineage>
        <taxon>Bacteria</taxon>
        <taxon>Bacillati</taxon>
        <taxon>Actinomycetota</taxon>
        <taxon>Actinomycetes</taxon>
        <taxon>Mycobacteriales</taxon>
        <taxon>Tomitella</taxon>
    </lineage>
</organism>
<dbReference type="PANTHER" id="PTHR28259">
    <property type="entry name" value="FLUORIDE EXPORT PROTEIN 1-RELATED"/>
    <property type="match status" value="1"/>
</dbReference>
<keyword evidence="5 10" id="KW-0472">Membrane</keyword>
<evidence type="ECO:0000256" key="5">
    <source>
        <dbReference type="ARBA" id="ARBA00023136"/>
    </source>
</evidence>
<feature type="binding site" evidence="10">
    <location>
        <position position="101"/>
    </location>
    <ligand>
        <name>Na(+)</name>
        <dbReference type="ChEBI" id="CHEBI:29101"/>
        <note>structural</note>
    </ligand>
</feature>
<evidence type="ECO:0000313" key="11">
    <source>
        <dbReference type="EMBL" id="QDQ96434.1"/>
    </source>
</evidence>
<evidence type="ECO:0000256" key="7">
    <source>
        <dbReference type="ARBA" id="ARBA00035120"/>
    </source>
</evidence>
<dbReference type="EMBL" id="CP041765">
    <property type="protein sequence ID" value="QDQ96434.1"/>
    <property type="molecule type" value="Genomic_DNA"/>
</dbReference>
<evidence type="ECO:0000256" key="9">
    <source>
        <dbReference type="ARBA" id="ARBA00049940"/>
    </source>
</evidence>
<keyword evidence="12" id="KW-1185">Reference proteome</keyword>
<evidence type="ECO:0000256" key="3">
    <source>
        <dbReference type="ARBA" id="ARBA00022692"/>
    </source>
</evidence>
<comment type="subcellular location">
    <subcellularLocation>
        <location evidence="1 10">Cell membrane</location>
        <topology evidence="1 10">Multi-pass membrane protein</topology>
    </subcellularLocation>
</comment>
<dbReference type="GO" id="GO:0046872">
    <property type="term" value="F:metal ion binding"/>
    <property type="evidence" value="ECO:0007669"/>
    <property type="project" value="UniProtKB-KW"/>
</dbReference>
<evidence type="ECO:0000256" key="2">
    <source>
        <dbReference type="ARBA" id="ARBA00022475"/>
    </source>
</evidence>